<evidence type="ECO:0000259" key="8">
    <source>
        <dbReference type="PROSITE" id="PS50112"/>
    </source>
</evidence>
<dbReference type="PANTHER" id="PTHR43304">
    <property type="entry name" value="PHYTOCHROME-LIKE PROTEIN CPH1"/>
    <property type="match status" value="1"/>
</dbReference>
<dbReference type="PANTHER" id="PTHR43304:SF1">
    <property type="entry name" value="PAC DOMAIN-CONTAINING PROTEIN"/>
    <property type="match status" value="1"/>
</dbReference>
<dbReference type="RefSeq" id="WP_128534944.1">
    <property type="nucleotide sequence ID" value="NZ_SBIW01000007.1"/>
</dbReference>
<feature type="coiled-coil region" evidence="6">
    <location>
        <begin position="619"/>
        <end position="646"/>
    </location>
</feature>
<dbReference type="EC" id="2.7.13.3" evidence="2"/>
<evidence type="ECO:0000313" key="11">
    <source>
        <dbReference type="Proteomes" id="UP000286701"/>
    </source>
</evidence>
<dbReference type="InterPro" id="IPR013655">
    <property type="entry name" value="PAS_fold_3"/>
</dbReference>
<evidence type="ECO:0000256" key="4">
    <source>
        <dbReference type="ARBA" id="ARBA00022679"/>
    </source>
</evidence>
<dbReference type="Proteomes" id="UP000286701">
    <property type="component" value="Unassembled WGS sequence"/>
</dbReference>
<evidence type="ECO:0000256" key="7">
    <source>
        <dbReference type="SAM" id="Phobius"/>
    </source>
</evidence>
<keyword evidence="6" id="KW-0175">Coiled coil</keyword>
<dbReference type="Gene3D" id="3.30.450.20">
    <property type="entry name" value="PAS domain"/>
    <property type="match status" value="3"/>
</dbReference>
<keyword evidence="3" id="KW-0597">Phosphoprotein</keyword>
<reference evidence="10 11" key="1">
    <citation type="submission" date="2019-01" db="EMBL/GenBank/DDBJ databases">
        <title>Mucilaginibacter antarcticum sp. nov., isolated from antarctic soil.</title>
        <authorList>
            <person name="Yan Y.-Q."/>
            <person name="Du Z.-J."/>
        </authorList>
    </citation>
    <scope>NUCLEOTIDE SEQUENCE [LARGE SCALE GENOMIC DNA]</scope>
    <source>
        <strain evidence="10 11">F01003</strain>
    </source>
</reference>
<keyword evidence="7" id="KW-0472">Membrane</keyword>
<protein>
    <recommendedName>
        <fullName evidence="2">histidine kinase</fullName>
        <ecNumber evidence="2">2.7.13.3</ecNumber>
    </recommendedName>
</protein>
<dbReference type="GO" id="GO:0000155">
    <property type="term" value="F:phosphorelay sensor kinase activity"/>
    <property type="evidence" value="ECO:0007669"/>
    <property type="project" value="InterPro"/>
</dbReference>
<feature type="domain" description="PAC" evidence="9">
    <location>
        <begin position="283"/>
        <end position="335"/>
    </location>
</feature>
<dbReference type="PROSITE" id="PS50112">
    <property type="entry name" value="PAS"/>
    <property type="match status" value="2"/>
</dbReference>
<feature type="transmembrane region" description="Helical" evidence="7">
    <location>
        <begin position="114"/>
        <end position="136"/>
    </location>
</feature>
<evidence type="ECO:0000256" key="2">
    <source>
        <dbReference type="ARBA" id="ARBA00012438"/>
    </source>
</evidence>
<feature type="domain" description="PAS" evidence="8">
    <location>
        <begin position="211"/>
        <end position="266"/>
    </location>
</feature>
<evidence type="ECO:0000256" key="1">
    <source>
        <dbReference type="ARBA" id="ARBA00000085"/>
    </source>
</evidence>
<dbReference type="NCBIfam" id="TIGR00229">
    <property type="entry name" value="sensory_box"/>
    <property type="match status" value="2"/>
</dbReference>
<sequence>MNNIFLAPDKEKNYQSYMVYALAIIWLMVTGLIVFIEFFYFPQLWSRWVLLMSITLFIAAFNLTLNHFGRTRTASWSLTVMLWLYITIPCYSAGGIFAPGILSQMSVVLTAGFLLGRRGGLIIGLLTIATDFVLAYLEVTGHLPAATVVHDPISRWFSAIIPFGTVLVLQYYAINHLRTSLITLQRQIIKRKEAETVKDQKVHDLREREKELKDYKYALDISSIVAISDVDGSFMFVNENFCKISKYSPEELLGKQHSVLWSGYHPTEYFTELGNAMHQGKFYRGEFCNKAKDGSLYWVDTTIVPFLNEEGNVYQYMSINRDITRKKEALEKLRASEERYKSIIAVSNTGAWEYDLDTQRVWYSAQYFAMLGMDRPDGVWEDTQGMSWVERLHPDDREGAVKIFDDFLMGGTTELYESFFRMRHQNGDWVWIWSRARRLHDKNGNITNVSLGTHTDISERIKAEEKIRESEQLIKKITSQVPGDTYMFEIEESGQTNIIFCNRGTDRLNHSHNPENPATDPTKIREIVHEDDKVKFDDAMRTAWLTGTIISFQYRVVINNHVSWRWMQAVSEKSKNGKVLWYGAISDITPLVDYIVSIEQIIFDIAHVIRRPIASMMGITALISDNEFSEEEIKELSEKLHLISDEMNKFILELNRVYQEKRGNTALNIDISSLIDERNSLFN</sequence>
<evidence type="ECO:0000256" key="3">
    <source>
        <dbReference type="ARBA" id="ARBA00022553"/>
    </source>
</evidence>
<comment type="caution">
    <text evidence="10">The sequence shown here is derived from an EMBL/GenBank/DDBJ whole genome shotgun (WGS) entry which is preliminary data.</text>
</comment>
<dbReference type="SMART" id="SM00086">
    <property type="entry name" value="PAC"/>
    <property type="match status" value="3"/>
</dbReference>
<dbReference type="InterPro" id="IPR052162">
    <property type="entry name" value="Sensor_kinase/Photoreceptor"/>
</dbReference>
<feature type="transmembrane region" description="Helical" evidence="7">
    <location>
        <begin position="20"/>
        <end position="41"/>
    </location>
</feature>
<dbReference type="CDD" id="cd00082">
    <property type="entry name" value="HisKA"/>
    <property type="match status" value="1"/>
</dbReference>
<organism evidence="10 11">
    <name type="scientific">Mucilaginibacter gilvus</name>
    <dbReference type="NCBI Taxonomy" id="2305909"/>
    <lineage>
        <taxon>Bacteria</taxon>
        <taxon>Pseudomonadati</taxon>
        <taxon>Bacteroidota</taxon>
        <taxon>Sphingobacteriia</taxon>
        <taxon>Sphingobacteriales</taxon>
        <taxon>Sphingobacteriaceae</taxon>
        <taxon>Mucilaginibacter</taxon>
    </lineage>
</organism>
<dbReference type="InterPro" id="IPR000014">
    <property type="entry name" value="PAS"/>
</dbReference>
<dbReference type="AlphaFoldDB" id="A0A444MLT7"/>
<feature type="transmembrane region" description="Helical" evidence="7">
    <location>
        <begin position="156"/>
        <end position="174"/>
    </location>
</feature>
<feature type="transmembrane region" description="Helical" evidence="7">
    <location>
        <begin position="80"/>
        <end position="102"/>
    </location>
</feature>
<accession>A0A444MLT7</accession>
<feature type="transmembrane region" description="Helical" evidence="7">
    <location>
        <begin position="48"/>
        <end position="68"/>
    </location>
</feature>
<dbReference type="SMART" id="SM00091">
    <property type="entry name" value="PAS"/>
    <property type="match status" value="2"/>
</dbReference>
<dbReference type="Pfam" id="PF08447">
    <property type="entry name" value="PAS_3"/>
    <property type="match status" value="1"/>
</dbReference>
<keyword evidence="7" id="KW-1133">Transmembrane helix</keyword>
<dbReference type="Pfam" id="PF13426">
    <property type="entry name" value="PAS_9"/>
    <property type="match status" value="1"/>
</dbReference>
<dbReference type="CDD" id="cd00130">
    <property type="entry name" value="PAS"/>
    <property type="match status" value="2"/>
</dbReference>
<evidence type="ECO:0000256" key="5">
    <source>
        <dbReference type="ARBA" id="ARBA00022777"/>
    </source>
</evidence>
<dbReference type="InterPro" id="IPR035965">
    <property type="entry name" value="PAS-like_dom_sf"/>
</dbReference>
<dbReference type="EMBL" id="SBIW01000007">
    <property type="protein sequence ID" value="RWY50213.1"/>
    <property type="molecule type" value="Genomic_DNA"/>
</dbReference>
<dbReference type="InterPro" id="IPR001610">
    <property type="entry name" value="PAC"/>
</dbReference>
<name>A0A444MLT7_9SPHI</name>
<dbReference type="PROSITE" id="PS50113">
    <property type="entry name" value="PAC"/>
    <property type="match status" value="2"/>
</dbReference>
<dbReference type="OrthoDB" id="9759607at2"/>
<evidence type="ECO:0000256" key="6">
    <source>
        <dbReference type="SAM" id="Coils"/>
    </source>
</evidence>
<dbReference type="InterPro" id="IPR000700">
    <property type="entry name" value="PAS-assoc_C"/>
</dbReference>
<dbReference type="SUPFAM" id="SSF55785">
    <property type="entry name" value="PYP-like sensor domain (PAS domain)"/>
    <property type="match status" value="3"/>
</dbReference>
<evidence type="ECO:0000259" key="9">
    <source>
        <dbReference type="PROSITE" id="PS50113"/>
    </source>
</evidence>
<proteinExistence type="predicted"/>
<dbReference type="InterPro" id="IPR003661">
    <property type="entry name" value="HisK_dim/P_dom"/>
</dbReference>
<keyword evidence="11" id="KW-1185">Reference proteome</keyword>
<feature type="domain" description="PAS" evidence="8">
    <location>
        <begin position="336"/>
        <end position="411"/>
    </location>
</feature>
<keyword evidence="4" id="KW-0808">Transferase</keyword>
<keyword evidence="5" id="KW-0418">Kinase</keyword>
<feature type="domain" description="PAC" evidence="9">
    <location>
        <begin position="416"/>
        <end position="469"/>
    </location>
</feature>
<comment type="catalytic activity">
    <reaction evidence="1">
        <text>ATP + protein L-histidine = ADP + protein N-phospho-L-histidine.</text>
        <dbReference type="EC" id="2.7.13.3"/>
    </reaction>
</comment>
<keyword evidence="7" id="KW-0812">Transmembrane</keyword>
<gene>
    <name evidence="10" type="ORF">EPL05_15805</name>
</gene>
<evidence type="ECO:0000313" key="10">
    <source>
        <dbReference type="EMBL" id="RWY50213.1"/>
    </source>
</evidence>